<dbReference type="InterPro" id="IPR051400">
    <property type="entry name" value="HAD-like_hydrolase"/>
</dbReference>
<evidence type="ECO:0000256" key="4">
    <source>
        <dbReference type="ARBA" id="ARBA00022801"/>
    </source>
</evidence>
<evidence type="ECO:0000256" key="1">
    <source>
        <dbReference type="ARBA" id="ARBA00001946"/>
    </source>
</evidence>
<dbReference type="NCBIfam" id="TIGR01549">
    <property type="entry name" value="HAD-SF-IA-v1"/>
    <property type="match status" value="1"/>
</dbReference>
<evidence type="ECO:0000313" key="7">
    <source>
        <dbReference type="Proteomes" id="UP000297053"/>
    </source>
</evidence>
<sequence length="228" mass="25729">MRDVILFDLDNTLFDVEQYMTGAFADVAAHLEAEYGVNGEQIHADLLELWRKETSMYPHLFDDLIADHSINADIEQIVAVFNDHEPVLEPYDGVPEVLNNLQQRGYTLGIVTDGTARRQRRKLDALGLRSAFETVVLTAELNEPKPSPLPFEEAARRLERSGDRCVYVGDNPQVDFAGAKKVDMCTIRVRQGEFRHLPSGPHSDISIENINEVYEAIVNASKDHQESH</sequence>
<protein>
    <submittedName>
        <fullName evidence="6">HAD family hydrolase</fullName>
    </submittedName>
</protein>
<dbReference type="PANTHER" id="PTHR46470">
    <property type="entry name" value="N-ACYLNEURAMINATE-9-PHOSPHATASE"/>
    <property type="match status" value="1"/>
</dbReference>
<evidence type="ECO:0000256" key="5">
    <source>
        <dbReference type="ARBA" id="ARBA00022842"/>
    </source>
</evidence>
<dbReference type="GeneID" id="31401242"/>
<keyword evidence="5" id="KW-0460">Magnesium</keyword>
<reference evidence="6 7" key="1">
    <citation type="submission" date="2019-04" db="EMBL/GenBank/DDBJ databases">
        <title>Complete genome sequence of Arthrobacter sp. ZXY-2 associated with effective atrazine degradation and salt adaptation.</title>
        <authorList>
            <person name="Zhao X."/>
        </authorList>
    </citation>
    <scope>NUCLEOTIDE SEQUENCE [LARGE SCALE GENOMIC DNA]</scope>
    <source>
        <strain evidence="7">ZP60</strain>
    </source>
</reference>
<dbReference type="SFLD" id="SFLDG01129">
    <property type="entry name" value="C1.5:_HAD__Beta-PGM__Phosphata"/>
    <property type="match status" value="1"/>
</dbReference>
<evidence type="ECO:0000256" key="3">
    <source>
        <dbReference type="ARBA" id="ARBA00022723"/>
    </source>
</evidence>
<dbReference type="InterPro" id="IPR006439">
    <property type="entry name" value="HAD-SF_hydro_IA"/>
</dbReference>
<keyword evidence="3" id="KW-0479">Metal-binding</keyword>
<dbReference type="GO" id="GO:0016791">
    <property type="term" value="F:phosphatase activity"/>
    <property type="evidence" value="ECO:0007669"/>
    <property type="project" value="TreeGrafter"/>
</dbReference>
<dbReference type="Gene3D" id="3.40.50.1000">
    <property type="entry name" value="HAD superfamily/HAD-like"/>
    <property type="match status" value="1"/>
</dbReference>
<dbReference type="SFLD" id="SFLDS00003">
    <property type="entry name" value="Haloacid_Dehalogenase"/>
    <property type="match status" value="1"/>
</dbReference>
<reference evidence="6 7" key="2">
    <citation type="submission" date="2019-04" db="EMBL/GenBank/DDBJ databases">
        <authorList>
            <person name="Yang S."/>
            <person name="Wei W."/>
        </authorList>
    </citation>
    <scope>NUCLEOTIDE SEQUENCE [LARGE SCALE GENOMIC DNA]</scope>
    <source>
        <strain evidence="7">ZP60</strain>
    </source>
</reference>
<comment type="cofactor">
    <cofactor evidence="1">
        <name>Mg(2+)</name>
        <dbReference type="ChEBI" id="CHEBI:18420"/>
    </cofactor>
</comment>
<evidence type="ECO:0000256" key="2">
    <source>
        <dbReference type="ARBA" id="ARBA00007958"/>
    </source>
</evidence>
<accession>A0A4D6KFM4</accession>
<dbReference type="Proteomes" id="UP000297053">
    <property type="component" value="Chromosome"/>
</dbReference>
<dbReference type="InterPro" id="IPR041492">
    <property type="entry name" value="HAD_2"/>
</dbReference>
<dbReference type="GO" id="GO:0044281">
    <property type="term" value="P:small molecule metabolic process"/>
    <property type="evidence" value="ECO:0007669"/>
    <property type="project" value="UniProtKB-ARBA"/>
</dbReference>
<dbReference type="KEGG" id="halz:E5139_10475"/>
<dbReference type="PANTHER" id="PTHR46470:SF2">
    <property type="entry name" value="GLYCERALDEHYDE 3-PHOSPHATE PHOSPHATASE"/>
    <property type="match status" value="1"/>
</dbReference>
<organism evidence="6 7">
    <name type="scientific">Halomicrobium mukohataei</name>
    <dbReference type="NCBI Taxonomy" id="57705"/>
    <lineage>
        <taxon>Archaea</taxon>
        <taxon>Methanobacteriati</taxon>
        <taxon>Methanobacteriota</taxon>
        <taxon>Stenosarchaea group</taxon>
        <taxon>Halobacteria</taxon>
        <taxon>Halobacteriales</taxon>
        <taxon>Haloarculaceae</taxon>
        <taxon>Halomicrobium</taxon>
    </lineage>
</organism>
<dbReference type="SUPFAM" id="SSF56784">
    <property type="entry name" value="HAD-like"/>
    <property type="match status" value="1"/>
</dbReference>
<dbReference type="SFLD" id="SFLDG01135">
    <property type="entry name" value="C1.5.6:_HAD__Beta-PGM__Phospha"/>
    <property type="match status" value="1"/>
</dbReference>
<dbReference type="Pfam" id="PF13419">
    <property type="entry name" value="HAD_2"/>
    <property type="match status" value="1"/>
</dbReference>
<keyword evidence="4 6" id="KW-0378">Hydrolase</keyword>
<dbReference type="RefSeq" id="WP_015762428.1">
    <property type="nucleotide sequence ID" value="NZ_RZNE01000015.1"/>
</dbReference>
<dbReference type="EMBL" id="CP039375">
    <property type="protein sequence ID" value="QCD66045.1"/>
    <property type="molecule type" value="Genomic_DNA"/>
</dbReference>
<dbReference type="PRINTS" id="PR00413">
    <property type="entry name" value="HADHALOGNASE"/>
</dbReference>
<evidence type="ECO:0000313" key="6">
    <source>
        <dbReference type="EMBL" id="QCD66045.1"/>
    </source>
</evidence>
<dbReference type="InterPro" id="IPR036412">
    <property type="entry name" value="HAD-like_sf"/>
</dbReference>
<dbReference type="InterPro" id="IPR023214">
    <property type="entry name" value="HAD_sf"/>
</dbReference>
<gene>
    <name evidence="6" type="ORF">E5139_10475</name>
</gene>
<dbReference type="OMA" id="AWLRLCY"/>
<dbReference type="AlphaFoldDB" id="A0A4D6KFM4"/>
<name>A0A4D6KFM4_9EURY</name>
<dbReference type="GO" id="GO:0046872">
    <property type="term" value="F:metal ion binding"/>
    <property type="evidence" value="ECO:0007669"/>
    <property type="project" value="UniProtKB-KW"/>
</dbReference>
<comment type="similarity">
    <text evidence="2">Belongs to the HAD-like hydrolase superfamily.</text>
</comment>
<dbReference type="Gene3D" id="1.10.150.520">
    <property type="match status" value="1"/>
</dbReference>
<proteinExistence type="inferred from homology"/>